<evidence type="ECO:0000256" key="1">
    <source>
        <dbReference type="ARBA" id="ARBA00004191"/>
    </source>
</evidence>
<dbReference type="Pfam" id="PF18962">
    <property type="entry name" value="Por_Secre_tail"/>
    <property type="match status" value="1"/>
</dbReference>
<name>A0A0S7C2C7_9BACT</name>
<dbReference type="OrthoDB" id="1076849at2"/>
<dbReference type="InterPro" id="IPR026444">
    <property type="entry name" value="Secre_tail"/>
</dbReference>
<comment type="subcellular location">
    <subcellularLocation>
        <location evidence="1">Secreted</location>
        <location evidence="1">Cell wall</location>
    </subcellularLocation>
</comment>
<dbReference type="NCBIfam" id="TIGR04183">
    <property type="entry name" value="Por_Secre_tail"/>
    <property type="match status" value="1"/>
</dbReference>
<evidence type="ECO:0000256" key="6">
    <source>
        <dbReference type="SAM" id="SignalP"/>
    </source>
</evidence>
<dbReference type="Proteomes" id="UP000053091">
    <property type="component" value="Unassembled WGS sequence"/>
</dbReference>
<evidence type="ECO:0000256" key="4">
    <source>
        <dbReference type="ARBA" id="ARBA00022729"/>
    </source>
</evidence>
<dbReference type="GO" id="GO:0030313">
    <property type="term" value="C:cell envelope"/>
    <property type="evidence" value="ECO:0007669"/>
    <property type="project" value="UniProtKB-SubCell"/>
</dbReference>
<gene>
    <name evidence="8" type="ORF">TBC1_111121</name>
</gene>
<evidence type="ECO:0000256" key="3">
    <source>
        <dbReference type="ARBA" id="ARBA00022525"/>
    </source>
</evidence>
<keyword evidence="4 6" id="KW-0732">Signal</keyword>
<dbReference type="InterPro" id="IPR036941">
    <property type="entry name" value="Rcpt_L-dom_sf"/>
</dbReference>
<keyword evidence="2" id="KW-0134">Cell wall</keyword>
<dbReference type="PANTHER" id="PTHR31018">
    <property type="entry name" value="SPORULATION-SPECIFIC PROTEIN-RELATED"/>
    <property type="match status" value="1"/>
</dbReference>
<keyword evidence="9" id="KW-1185">Reference proteome</keyword>
<feature type="domain" description="Secretion system C-terminal sorting" evidence="7">
    <location>
        <begin position="443"/>
        <end position="519"/>
    </location>
</feature>
<dbReference type="RefSeq" id="WP_062039616.1">
    <property type="nucleotide sequence ID" value="NZ_DF968182.1"/>
</dbReference>
<feature type="signal peptide" evidence="6">
    <location>
        <begin position="1"/>
        <end position="18"/>
    </location>
</feature>
<sequence>MKKLILTIAVVLMCQCFAFCQGCLPEGITFTTQEQIDNFQTNYPGCTEIEGDVTIRGTNINNLNGLSVLNLIGGYFSIGGWPDENYLLTSLTGLDNLSSIGGEFRIDRNNALPNLTGLESLTSIGGNFCLWSNDAMTCLTGLESLAFIGGGLQIGNIGSGNPALTSLTGMQSPTIDGYLVIAGNDALSNLTGLESMTSVGGDLIICGNNALVSLSGLEGLTSIGGSLYIGSSSCGNQSLVSLTGLEGLSNIGGDLVILQNYVLTSLTGLEGLTSIVGSLVIGNYFGSNPSLSSLEGLDNVISVGGDLFIGYNYALTSLSGLDNLITIGGLLSISANDALTSLSALENLTSVGWTLSIYVNDALTSLTGLENIADSSINDLIISDNFSLSSCAVQSICDYLAAPNGTVTIENNAPGCNSEEEVEEACLSVGVPLPGSLQTEVNIYPNPTGGILNFGFRISECQRLSLKIYDALGREVAVLPDEMLPAGEHSIEWDMEALPAGIYSFRLQTDSRLSTGKLIKL</sequence>
<protein>
    <submittedName>
        <fullName evidence="8">Protein containing Por secretion system C-terminal sorting domain</fullName>
    </submittedName>
</protein>
<dbReference type="AlphaFoldDB" id="A0A0S7C2C7"/>
<accession>A0A0S7C2C7</accession>
<dbReference type="Gene3D" id="3.80.20.20">
    <property type="entry name" value="Receptor L-domain"/>
    <property type="match status" value="3"/>
</dbReference>
<evidence type="ECO:0000313" key="8">
    <source>
        <dbReference type="EMBL" id="GAP42979.1"/>
    </source>
</evidence>
<dbReference type="EMBL" id="DF968182">
    <property type="protein sequence ID" value="GAP42979.1"/>
    <property type="molecule type" value="Genomic_DNA"/>
</dbReference>
<dbReference type="PANTHER" id="PTHR31018:SF3">
    <property type="entry name" value="RECEPTOR PROTEIN-TYROSINE KINASE"/>
    <property type="match status" value="1"/>
</dbReference>
<evidence type="ECO:0000313" key="9">
    <source>
        <dbReference type="Proteomes" id="UP000053091"/>
    </source>
</evidence>
<dbReference type="SUPFAM" id="SSF52058">
    <property type="entry name" value="L domain-like"/>
    <property type="match status" value="3"/>
</dbReference>
<evidence type="ECO:0000256" key="5">
    <source>
        <dbReference type="ARBA" id="ARBA00023180"/>
    </source>
</evidence>
<dbReference type="STRING" id="1678841.TBC1_111121"/>
<keyword evidence="3" id="KW-0964">Secreted</keyword>
<proteinExistence type="predicted"/>
<dbReference type="Gene3D" id="2.60.40.4070">
    <property type="match status" value="1"/>
</dbReference>
<feature type="chain" id="PRO_5006633449" evidence="6">
    <location>
        <begin position="19"/>
        <end position="521"/>
    </location>
</feature>
<reference evidence="8" key="1">
    <citation type="journal article" date="2015" name="Genome Announc.">
        <title>Draft Genome Sequence of Bacteroidales Strain TBC1, a Novel Isolate from a Methanogenic Wastewater Treatment System.</title>
        <authorList>
            <person name="Tourlousse D.M."/>
            <person name="Matsuura N."/>
            <person name="Sun L."/>
            <person name="Toyonaga M."/>
            <person name="Kuroda K."/>
            <person name="Ohashi A."/>
            <person name="Cruz R."/>
            <person name="Yamaguchi T."/>
            <person name="Sekiguchi Y."/>
        </authorList>
    </citation>
    <scope>NUCLEOTIDE SEQUENCE [LARGE SCALE GENOMIC DNA]</scope>
    <source>
        <strain evidence="8">TBC1</strain>
    </source>
</reference>
<evidence type="ECO:0000259" key="7">
    <source>
        <dbReference type="Pfam" id="PF18962"/>
    </source>
</evidence>
<dbReference type="InterPro" id="IPR051648">
    <property type="entry name" value="CWI-Assembly_Regulator"/>
</dbReference>
<organism evidence="8">
    <name type="scientific">Lentimicrobium saccharophilum</name>
    <dbReference type="NCBI Taxonomy" id="1678841"/>
    <lineage>
        <taxon>Bacteria</taxon>
        <taxon>Pseudomonadati</taxon>
        <taxon>Bacteroidota</taxon>
        <taxon>Bacteroidia</taxon>
        <taxon>Bacteroidales</taxon>
        <taxon>Lentimicrobiaceae</taxon>
        <taxon>Lentimicrobium</taxon>
    </lineage>
</organism>
<evidence type="ECO:0000256" key="2">
    <source>
        <dbReference type="ARBA" id="ARBA00022512"/>
    </source>
</evidence>
<keyword evidence="5" id="KW-0325">Glycoprotein</keyword>